<dbReference type="GeneID" id="27669638"/>
<dbReference type="OrthoDB" id="2596908at2759"/>
<organism evidence="2 3">
    <name type="scientific">Sporothrix schenckii 1099-18</name>
    <dbReference type="NCBI Taxonomy" id="1397361"/>
    <lineage>
        <taxon>Eukaryota</taxon>
        <taxon>Fungi</taxon>
        <taxon>Dikarya</taxon>
        <taxon>Ascomycota</taxon>
        <taxon>Pezizomycotina</taxon>
        <taxon>Sordariomycetes</taxon>
        <taxon>Sordariomycetidae</taxon>
        <taxon>Ophiostomatales</taxon>
        <taxon>Ophiostomataceae</taxon>
        <taxon>Sporothrix</taxon>
    </lineage>
</organism>
<reference evidence="2 3" key="2">
    <citation type="journal article" date="2015" name="Eukaryot. Cell">
        <title>Asexual propagation of a virulent clone complex in a human and feline outbreak of sporotrichosis.</title>
        <authorList>
            <person name="Teixeira Mde M."/>
            <person name="Rodrigues A.M."/>
            <person name="Tsui C.K."/>
            <person name="de Almeida L.G."/>
            <person name="Van Diepeningen A.D."/>
            <person name="van den Ende B.G."/>
            <person name="Fernandes G.F."/>
            <person name="Kano R."/>
            <person name="Hamelin R.C."/>
            <person name="Lopes-Bezerra L.M."/>
            <person name="Vasconcelos A.T."/>
            <person name="de Hoog S."/>
            <person name="de Camargo Z.P."/>
            <person name="Felipe M.S."/>
        </authorList>
    </citation>
    <scope>NUCLEOTIDE SEQUENCE [LARGE SCALE GENOMIC DNA]</scope>
    <source>
        <strain evidence="2 3">1099-18</strain>
    </source>
</reference>
<dbReference type="Proteomes" id="UP000033710">
    <property type="component" value="Unassembled WGS sequence"/>
</dbReference>
<evidence type="ECO:0000313" key="3">
    <source>
        <dbReference type="Proteomes" id="UP000033710"/>
    </source>
</evidence>
<name>A0A0F2MH05_SPOSC</name>
<dbReference type="KEGG" id="ssck:SPSK_07704"/>
<protein>
    <submittedName>
        <fullName evidence="2">Uncharacterized protein</fullName>
    </submittedName>
</protein>
<dbReference type="VEuPathDB" id="FungiDB:SPSK_07704"/>
<gene>
    <name evidence="2" type="ORF">SPSK_07704</name>
</gene>
<sequence>MLWKPIVVASVLARQAHAGLRGVVASDALAGRTTHDWERRMAAALAEEANYVPRVVVKRAETNATAGTTMTTTTAGTGVVLNADGTINMTAWDNTATAACNAALTKLPESSNPSGTCICYNLPALDNTTGTFEADLRLFQLSTPSGEFEGIPPENIQVGLSYASASVSPVSVASASKLVVGRADTSANGSLRLLQQYLFVGQIKKDIMTPNMNTAQLEALVMPVLTLTGTNSNGKTVSTNVSSNEAAFVAGVFSSTVVMSTTAIAQAAVNDLLNGLHNGTVAFVLPGVQIITFPIGLIIISVWLAVALAFIGFGMVERISYRETYKRRTAMSTKPSTSRI</sequence>
<evidence type="ECO:0000256" key="1">
    <source>
        <dbReference type="SAM" id="Phobius"/>
    </source>
</evidence>
<accession>A0A0F2MH05</accession>
<proteinExistence type="predicted"/>
<evidence type="ECO:0000313" key="2">
    <source>
        <dbReference type="EMBL" id="KJR88359.1"/>
    </source>
</evidence>
<keyword evidence="1" id="KW-0812">Transmembrane</keyword>
<feature type="transmembrane region" description="Helical" evidence="1">
    <location>
        <begin position="293"/>
        <end position="316"/>
    </location>
</feature>
<reference evidence="2 3" key="1">
    <citation type="journal article" date="2014" name="BMC Genomics">
        <title>Comparative genomics of the major fungal agents of human and animal Sporotrichosis: Sporothrix schenckii and Sporothrix brasiliensis.</title>
        <authorList>
            <person name="Teixeira M.M."/>
            <person name="de Almeida L.G."/>
            <person name="Kubitschek-Barreira P."/>
            <person name="Alves F.L."/>
            <person name="Kioshima E.S."/>
            <person name="Abadio A.K."/>
            <person name="Fernandes L."/>
            <person name="Derengowski L.S."/>
            <person name="Ferreira K.S."/>
            <person name="Souza R.C."/>
            <person name="Ruiz J.C."/>
            <person name="de Andrade N.C."/>
            <person name="Paes H.C."/>
            <person name="Nicola A.M."/>
            <person name="Albuquerque P."/>
            <person name="Gerber A.L."/>
            <person name="Martins V.P."/>
            <person name="Peconick L.D."/>
            <person name="Neto A.V."/>
            <person name="Chaucanez C.B."/>
            <person name="Silva P.A."/>
            <person name="Cunha O.L."/>
            <person name="de Oliveira F.F."/>
            <person name="dos Santos T.C."/>
            <person name="Barros A.L."/>
            <person name="Soares M.A."/>
            <person name="de Oliveira L.M."/>
            <person name="Marini M.M."/>
            <person name="Villalobos-Duno H."/>
            <person name="Cunha M.M."/>
            <person name="de Hoog S."/>
            <person name="da Silveira J.F."/>
            <person name="Henrissat B."/>
            <person name="Nino-Vega G.A."/>
            <person name="Cisalpino P.S."/>
            <person name="Mora-Montes H.M."/>
            <person name="Almeida S.R."/>
            <person name="Stajich J.E."/>
            <person name="Lopes-Bezerra L.M."/>
            <person name="Vasconcelos A.T."/>
            <person name="Felipe M.S."/>
        </authorList>
    </citation>
    <scope>NUCLEOTIDE SEQUENCE [LARGE SCALE GENOMIC DNA]</scope>
    <source>
        <strain evidence="2 3">1099-18</strain>
    </source>
</reference>
<dbReference type="EMBL" id="AXCR01000004">
    <property type="protein sequence ID" value="KJR88359.1"/>
    <property type="molecule type" value="Genomic_DNA"/>
</dbReference>
<dbReference type="AlphaFoldDB" id="A0A0F2MH05"/>
<keyword evidence="1" id="KW-1133">Transmembrane helix</keyword>
<comment type="caution">
    <text evidence="2">The sequence shown here is derived from an EMBL/GenBank/DDBJ whole genome shotgun (WGS) entry which is preliminary data.</text>
</comment>
<keyword evidence="1" id="KW-0472">Membrane</keyword>
<dbReference type="RefSeq" id="XP_016591035.1">
    <property type="nucleotide sequence ID" value="XM_016734361.1"/>
</dbReference>